<organism evidence="6 7">
    <name type="scientific">Stylophora pistillata</name>
    <name type="common">Smooth cauliflower coral</name>
    <dbReference type="NCBI Taxonomy" id="50429"/>
    <lineage>
        <taxon>Eukaryota</taxon>
        <taxon>Metazoa</taxon>
        <taxon>Cnidaria</taxon>
        <taxon>Anthozoa</taxon>
        <taxon>Hexacorallia</taxon>
        <taxon>Scleractinia</taxon>
        <taxon>Astrocoeniina</taxon>
        <taxon>Pocilloporidae</taxon>
        <taxon>Stylophora</taxon>
    </lineage>
</organism>
<comment type="caution">
    <text evidence="6">The sequence shown here is derived from an EMBL/GenBank/DDBJ whole genome shotgun (WGS) entry which is preliminary data.</text>
</comment>
<evidence type="ECO:0000313" key="6">
    <source>
        <dbReference type="EMBL" id="PFX33884.1"/>
    </source>
</evidence>
<feature type="domain" description="Carboxylesterase type B" evidence="5">
    <location>
        <begin position="1"/>
        <end position="363"/>
    </location>
</feature>
<keyword evidence="4" id="KW-1133">Transmembrane helix</keyword>
<dbReference type="OrthoDB" id="3200163at2759"/>
<protein>
    <recommendedName>
        <fullName evidence="3">Carboxylic ester hydrolase</fullName>
        <ecNumber evidence="3">3.1.1.-</ecNumber>
    </recommendedName>
</protein>
<evidence type="ECO:0000256" key="2">
    <source>
        <dbReference type="ARBA" id="ARBA00022801"/>
    </source>
</evidence>
<feature type="transmembrane region" description="Helical" evidence="4">
    <location>
        <begin position="381"/>
        <end position="405"/>
    </location>
</feature>
<evidence type="ECO:0000256" key="1">
    <source>
        <dbReference type="ARBA" id="ARBA00005964"/>
    </source>
</evidence>
<dbReference type="STRING" id="50429.A0A2B4ST91"/>
<gene>
    <name evidence="6" type="primary">NLGN4X</name>
    <name evidence="6" type="ORF">AWC38_SpisGene1292</name>
</gene>
<dbReference type="AlphaFoldDB" id="A0A2B4ST91"/>
<dbReference type="GO" id="GO:0016787">
    <property type="term" value="F:hydrolase activity"/>
    <property type="evidence" value="ECO:0007669"/>
    <property type="project" value="UniProtKB-KW"/>
</dbReference>
<accession>A0A2B4ST91</accession>
<dbReference type="SUPFAM" id="SSF53474">
    <property type="entry name" value="alpha/beta-Hydrolases"/>
    <property type="match status" value="1"/>
</dbReference>
<dbReference type="Pfam" id="PF00135">
    <property type="entry name" value="COesterase"/>
    <property type="match status" value="1"/>
</dbReference>
<reference evidence="7" key="1">
    <citation type="journal article" date="2017" name="bioRxiv">
        <title>Comparative analysis of the genomes of Stylophora pistillata and Acropora digitifera provides evidence for extensive differences between species of corals.</title>
        <authorList>
            <person name="Voolstra C.R."/>
            <person name="Li Y."/>
            <person name="Liew Y.J."/>
            <person name="Baumgarten S."/>
            <person name="Zoccola D."/>
            <person name="Flot J.-F."/>
            <person name="Tambutte S."/>
            <person name="Allemand D."/>
            <person name="Aranda M."/>
        </authorList>
    </citation>
    <scope>NUCLEOTIDE SEQUENCE [LARGE SCALE GENOMIC DNA]</scope>
</reference>
<dbReference type="EMBL" id="LSMT01000008">
    <property type="protein sequence ID" value="PFX33884.1"/>
    <property type="molecule type" value="Genomic_DNA"/>
</dbReference>
<sequence>MLDQVEALKWVRDNIASFGGDSNKVTIFGESAGAASVSLHLLSPLSEGLFHQAIVESGVDLSSFATQPVSFGLHYAEELAKKLKCPTTSHNKMVSCIRSKSAMEMQEKNEMLTFKLKNYLMWAPVVDNHFLLSEPRDLREKGEFTKVKFMIGFMSHEGASYLEPIAKWTFGLNENVEDGVSPAFFKKLKKAFARVGITEKKNADLIAGALEFMYTPWPDNSEKFALRSQLVDSIGDSVFVAPRKKVADIHSQYAEVYMYEFAHRSKNSSYYAEWMGVAHGENLQKNFGIPVLPNFPEYDAADRNVSLFVMAVYANFANFGNPTPQPVSGVMWEKYNSSHRAYLHKKNKSKMAASFAPRRMSFWNKKKPKLKEVNFDLKSSIVSAVSSNAALATYLLLGVIISVTIF</sequence>
<dbReference type="EC" id="3.1.1.-" evidence="3"/>
<evidence type="ECO:0000256" key="4">
    <source>
        <dbReference type="SAM" id="Phobius"/>
    </source>
</evidence>
<keyword evidence="2 3" id="KW-0378">Hydrolase</keyword>
<evidence type="ECO:0000256" key="3">
    <source>
        <dbReference type="RuleBase" id="RU361235"/>
    </source>
</evidence>
<keyword evidence="4" id="KW-0812">Transmembrane</keyword>
<dbReference type="InterPro" id="IPR019826">
    <property type="entry name" value="Carboxylesterase_B_AS"/>
</dbReference>
<dbReference type="InterPro" id="IPR029058">
    <property type="entry name" value="AB_hydrolase_fold"/>
</dbReference>
<evidence type="ECO:0000313" key="7">
    <source>
        <dbReference type="Proteomes" id="UP000225706"/>
    </source>
</evidence>
<comment type="similarity">
    <text evidence="1 3">Belongs to the type-B carboxylesterase/lipase family.</text>
</comment>
<dbReference type="InterPro" id="IPR002018">
    <property type="entry name" value="CarbesteraseB"/>
</dbReference>
<dbReference type="PANTHER" id="PTHR43903">
    <property type="entry name" value="NEUROLIGIN"/>
    <property type="match status" value="1"/>
</dbReference>
<name>A0A2B4ST91_STYPI</name>
<proteinExistence type="inferred from homology"/>
<dbReference type="InterPro" id="IPR051093">
    <property type="entry name" value="Neuroligin/BSAL"/>
</dbReference>
<dbReference type="Proteomes" id="UP000225706">
    <property type="component" value="Unassembled WGS sequence"/>
</dbReference>
<evidence type="ECO:0000259" key="5">
    <source>
        <dbReference type="Pfam" id="PF00135"/>
    </source>
</evidence>
<keyword evidence="4" id="KW-0472">Membrane</keyword>
<dbReference type="Gene3D" id="3.40.50.1820">
    <property type="entry name" value="alpha/beta hydrolase"/>
    <property type="match status" value="1"/>
</dbReference>
<dbReference type="PROSITE" id="PS00122">
    <property type="entry name" value="CARBOXYLESTERASE_B_1"/>
    <property type="match status" value="1"/>
</dbReference>
<keyword evidence="7" id="KW-1185">Reference proteome</keyword>